<accession>A0A0L0BW54</accession>
<dbReference type="EMBL" id="JRES01001249">
    <property type="protein sequence ID" value="KNC24246.1"/>
    <property type="molecule type" value="Genomic_DNA"/>
</dbReference>
<dbReference type="STRING" id="7375.A0A0L0BW54"/>
<evidence type="ECO:0000256" key="6">
    <source>
        <dbReference type="ARBA" id="ARBA00022824"/>
    </source>
</evidence>
<dbReference type="PROSITE" id="PS50294">
    <property type="entry name" value="WD_REPEATS_REGION"/>
    <property type="match status" value="1"/>
</dbReference>
<evidence type="ECO:0000256" key="7">
    <source>
        <dbReference type="ARBA" id="ARBA00022892"/>
    </source>
</evidence>
<evidence type="ECO:0000256" key="12">
    <source>
        <dbReference type="SAM" id="MobiDB-lite"/>
    </source>
</evidence>
<dbReference type="PANTHER" id="PTHR23284:SF0">
    <property type="entry name" value="PROLACTIN REGULATORY ELEMENT-BINDING PROTEIN"/>
    <property type="match status" value="1"/>
</dbReference>
<dbReference type="GO" id="GO:0005085">
    <property type="term" value="F:guanyl-nucleotide exchange factor activity"/>
    <property type="evidence" value="ECO:0007669"/>
    <property type="project" value="InterPro"/>
</dbReference>
<dbReference type="InterPro" id="IPR015943">
    <property type="entry name" value="WD40/YVTN_repeat-like_dom_sf"/>
</dbReference>
<keyword evidence="10 13" id="KW-0472">Membrane</keyword>
<keyword evidence="5" id="KW-0677">Repeat</keyword>
<dbReference type="InterPro" id="IPR001680">
    <property type="entry name" value="WD40_rpt"/>
</dbReference>
<evidence type="ECO:0000256" key="10">
    <source>
        <dbReference type="ARBA" id="ARBA00023136"/>
    </source>
</evidence>
<keyword evidence="8" id="KW-0653">Protein transport</keyword>
<dbReference type="GO" id="GO:0005789">
    <property type="term" value="C:endoplasmic reticulum membrane"/>
    <property type="evidence" value="ECO:0007669"/>
    <property type="project" value="UniProtKB-SubCell"/>
</dbReference>
<organism evidence="14 15">
    <name type="scientific">Lucilia cuprina</name>
    <name type="common">Green bottle fly</name>
    <name type="synonym">Australian sheep blowfly</name>
    <dbReference type="NCBI Taxonomy" id="7375"/>
    <lineage>
        <taxon>Eukaryota</taxon>
        <taxon>Metazoa</taxon>
        <taxon>Ecdysozoa</taxon>
        <taxon>Arthropoda</taxon>
        <taxon>Hexapoda</taxon>
        <taxon>Insecta</taxon>
        <taxon>Pterygota</taxon>
        <taxon>Neoptera</taxon>
        <taxon>Endopterygota</taxon>
        <taxon>Diptera</taxon>
        <taxon>Brachycera</taxon>
        <taxon>Muscomorpha</taxon>
        <taxon>Oestroidea</taxon>
        <taxon>Calliphoridae</taxon>
        <taxon>Luciliinae</taxon>
        <taxon>Lucilia</taxon>
    </lineage>
</organism>
<dbReference type="Gene3D" id="2.130.10.10">
    <property type="entry name" value="YVTN repeat-like/Quinoprotein amine dehydrogenase"/>
    <property type="match status" value="1"/>
</dbReference>
<dbReference type="AlphaFoldDB" id="A0A0L0BW54"/>
<dbReference type="SUPFAM" id="SSF50978">
    <property type="entry name" value="WD40 repeat-like"/>
    <property type="match status" value="1"/>
</dbReference>
<evidence type="ECO:0000256" key="11">
    <source>
        <dbReference type="PROSITE-ProRule" id="PRU00221"/>
    </source>
</evidence>
<keyword evidence="7" id="KW-0931">ER-Golgi transport</keyword>
<keyword evidence="15" id="KW-1185">Reference proteome</keyword>
<dbReference type="Proteomes" id="UP000037069">
    <property type="component" value="Unassembled WGS sequence"/>
</dbReference>
<keyword evidence="6" id="KW-0256">Endoplasmic reticulum</keyword>
<evidence type="ECO:0000256" key="8">
    <source>
        <dbReference type="ARBA" id="ARBA00022927"/>
    </source>
</evidence>
<keyword evidence="2" id="KW-0813">Transport</keyword>
<keyword evidence="3 11" id="KW-0853">WD repeat</keyword>
<dbReference type="SMART" id="SM00320">
    <property type="entry name" value="WD40"/>
    <property type="match status" value="3"/>
</dbReference>
<evidence type="ECO:0000256" key="4">
    <source>
        <dbReference type="ARBA" id="ARBA00022692"/>
    </source>
</evidence>
<dbReference type="Pfam" id="PF00400">
    <property type="entry name" value="WD40"/>
    <property type="match status" value="2"/>
</dbReference>
<feature type="region of interest" description="Disordered" evidence="12">
    <location>
        <begin position="117"/>
        <end position="170"/>
    </location>
</feature>
<reference evidence="14 15" key="1">
    <citation type="journal article" date="2015" name="Nat. Commun.">
        <title>Lucilia cuprina genome unlocks parasitic fly biology to underpin future interventions.</title>
        <authorList>
            <person name="Anstead C.A."/>
            <person name="Korhonen P.K."/>
            <person name="Young N.D."/>
            <person name="Hall R.S."/>
            <person name="Jex A.R."/>
            <person name="Murali S.C."/>
            <person name="Hughes D.S."/>
            <person name="Lee S.F."/>
            <person name="Perry T."/>
            <person name="Stroehlein A.J."/>
            <person name="Ansell B.R."/>
            <person name="Breugelmans B."/>
            <person name="Hofmann A."/>
            <person name="Qu J."/>
            <person name="Dugan S."/>
            <person name="Lee S.L."/>
            <person name="Chao H."/>
            <person name="Dinh H."/>
            <person name="Han Y."/>
            <person name="Doddapaneni H.V."/>
            <person name="Worley K.C."/>
            <person name="Muzny D.M."/>
            <person name="Ioannidis P."/>
            <person name="Waterhouse R.M."/>
            <person name="Zdobnov E.M."/>
            <person name="James P.J."/>
            <person name="Bagnall N.H."/>
            <person name="Kotze A.C."/>
            <person name="Gibbs R.A."/>
            <person name="Richards S."/>
            <person name="Batterham P."/>
            <person name="Gasser R.B."/>
        </authorList>
    </citation>
    <scope>NUCLEOTIDE SEQUENCE [LARGE SCALE GENOMIC DNA]</scope>
    <source>
        <strain evidence="14 15">LS</strain>
        <tissue evidence="14">Full body</tissue>
    </source>
</reference>
<evidence type="ECO:0000256" key="13">
    <source>
        <dbReference type="SAM" id="Phobius"/>
    </source>
</evidence>
<dbReference type="InterPro" id="IPR045260">
    <property type="entry name" value="Sec12-like"/>
</dbReference>
<evidence type="ECO:0000256" key="3">
    <source>
        <dbReference type="ARBA" id="ARBA00022574"/>
    </source>
</evidence>
<keyword evidence="9 13" id="KW-1133">Transmembrane helix</keyword>
<evidence type="ECO:0000313" key="15">
    <source>
        <dbReference type="Proteomes" id="UP000037069"/>
    </source>
</evidence>
<dbReference type="InterPro" id="IPR036322">
    <property type="entry name" value="WD40_repeat_dom_sf"/>
</dbReference>
<sequence>MAPTRKPSDGLLARVNFPLYAVEMLTSRHVLVAGGGGASKTGVANGFEIYEIYHNGQHFCAQEVVRHETGANVVMNFAVRNDGRRSFLCAGQESHCQMYFVNPRVVSEDGKEEISVTQEEKSQKSPLEMHINENGVRQRRTTASGVEDIPNGHAAAGGTEPKTTNTQDQNANLRRILKFDIKAADSIQTDFLTADPLQRVVRISPNGHIMCTGGTDGHLRVWSFPQMIKSADIEAHTKEIDDIDISPDSKFIVTIAKDGQGIVWDVATSKKVYDLKWDTPEGAKYLFKRCRYGTIEAQRDKYRLFTITNPLGKVGKQRGYLQQWESTTGKIRLAVAIDESLASLAVRDDGRFVAVGTMFTGSISMYIGFSLQRVLLIPNAHSMFVTGLQFLPVTNEEGPPISSDTEAAVLSISVDNKVCIHSLQHRHTMPAWLAIMLIVLVLFGAFTLCSYLGL</sequence>
<name>A0A0L0BW54_LUCCU</name>
<feature type="transmembrane region" description="Helical" evidence="13">
    <location>
        <begin position="431"/>
        <end position="453"/>
    </location>
</feature>
<comment type="caution">
    <text evidence="14">The sequence shown here is derived from an EMBL/GenBank/DDBJ whole genome shotgun (WGS) entry which is preliminary data.</text>
</comment>
<evidence type="ECO:0000313" key="14">
    <source>
        <dbReference type="EMBL" id="KNC24246.1"/>
    </source>
</evidence>
<dbReference type="PROSITE" id="PS50082">
    <property type="entry name" value="WD_REPEATS_2"/>
    <property type="match status" value="2"/>
</dbReference>
<comment type="subcellular location">
    <subcellularLocation>
        <location evidence="1">Endoplasmic reticulum membrane</location>
        <topology evidence="1">Single-pass membrane protein</topology>
    </subcellularLocation>
</comment>
<gene>
    <name evidence="14" type="ORF">FF38_13692</name>
</gene>
<dbReference type="GO" id="GO:0015031">
    <property type="term" value="P:protein transport"/>
    <property type="evidence" value="ECO:0007669"/>
    <property type="project" value="UniProtKB-KW"/>
</dbReference>
<feature type="compositionally biased region" description="Polar residues" evidence="12">
    <location>
        <begin position="161"/>
        <end position="170"/>
    </location>
</feature>
<evidence type="ECO:0000256" key="1">
    <source>
        <dbReference type="ARBA" id="ARBA00004389"/>
    </source>
</evidence>
<proteinExistence type="predicted"/>
<dbReference type="OrthoDB" id="2013972at2759"/>
<dbReference type="OMA" id="YYVQPRI"/>
<dbReference type="GO" id="GO:0003400">
    <property type="term" value="P:regulation of COPII vesicle coating"/>
    <property type="evidence" value="ECO:0007669"/>
    <property type="project" value="TreeGrafter"/>
</dbReference>
<evidence type="ECO:0000256" key="2">
    <source>
        <dbReference type="ARBA" id="ARBA00022448"/>
    </source>
</evidence>
<dbReference type="PANTHER" id="PTHR23284">
    <property type="entry name" value="PROLACTIN REGULATORY ELEMENT BINDING PROTEIN"/>
    <property type="match status" value="1"/>
</dbReference>
<feature type="repeat" description="WD" evidence="11">
    <location>
        <begin position="201"/>
        <end position="223"/>
    </location>
</feature>
<evidence type="ECO:0000256" key="5">
    <source>
        <dbReference type="ARBA" id="ARBA00022737"/>
    </source>
</evidence>
<evidence type="ECO:0000256" key="9">
    <source>
        <dbReference type="ARBA" id="ARBA00022989"/>
    </source>
</evidence>
<keyword evidence="4 13" id="KW-0812">Transmembrane</keyword>
<feature type="repeat" description="WD" evidence="11">
    <location>
        <begin position="233"/>
        <end position="274"/>
    </location>
</feature>
<dbReference type="GO" id="GO:0006888">
    <property type="term" value="P:endoplasmic reticulum to Golgi vesicle-mediated transport"/>
    <property type="evidence" value="ECO:0007669"/>
    <property type="project" value="TreeGrafter"/>
</dbReference>
<protein>
    <submittedName>
        <fullName evidence="14">Uncharacterized protein</fullName>
    </submittedName>
</protein>